<dbReference type="EMBL" id="HBUF01106748">
    <property type="protein sequence ID" value="CAG6639349.1"/>
    <property type="molecule type" value="Transcribed_RNA"/>
</dbReference>
<keyword evidence="1" id="KW-0812">Transmembrane</keyword>
<name>A0A8D8VZH5_9HEMI</name>
<feature type="transmembrane region" description="Helical" evidence="1">
    <location>
        <begin position="6"/>
        <end position="23"/>
    </location>
</feature>
<reference evidence="2" key="1">
    <citation type="submission" date="2021-05" db="EMBL/GenBank/DDBJ databases">
        <authorList>
            <person name="Alioto T."/>
            <person name="Alioto T."/>
            <person name="Gomez Garrido J."/>
        </authorList>
    </citation>
    <scope>NUCLEOTIDE SEQUENCE</scope>
</reference>
<keyword evidence="1" id="KW-0472">Membrane</keyword>
<keyword evidence="1" id="KW-1133">Transmembrane helix</keyword>
<proteinExistence type="predicted"/>
<organism evidence="2">
    <name type="scientific">Cacopsylla melanoneura</name>
    <dbReference type="NCBI Taxonomy" id="428564"/>
    <lineage>
        <taxon>Eukaryota</taxon>
        <taxon>Metazoa</taxon>
        <taxon>Ecdysozoa</taxon>
        <taxon>Arthropoda</taxon>
        <taxon>Hexapoda</taxon>
        <taxon>Insecta</taxon>
        <taxon>Pterygota</taxon>
        <taxon>Neoptera</taxon>
        <taxon>Paraneoptera</taxon>
        <taxon>Hemiptera</taxon>
        <taxon>Sternorrhyncha</taxon>
        <taxon>Psylloidea</taxon>
        <taxon>Psyllidae</taxon>
        <taxon>Psyllinae</taxon>
        <taxon>Cacopsylla</taxon>
    </lineage>
</organism>
<dbReference type="AlphaFoldDB" id="A0A8D8VZH5"/>
<accession>A0A8D8VZH5</accession>
<evidence type="ECO:0000256" key="1">
    <source>
        <dbReference type="SAM" id="Phobius"/>
    </source>
</evidence>
<protein>
    <submittedName>
        <fullName evidence="2">Uncharacterized protein</fullName>
    </submittedName>
</protein>
<sequence length="103" mass="11739">MYLYSIVYTYSCIVIGTEVLVPLPRMLVTAYMLSDVWARQKISYIASLPAGLLNMNIHVIHGCVHCVRIKIPLDIIILARINFLSFSPSWPKLPIHPQICKSR</sequence>
<evidence type="ECO:0000313" key="2">
    <source>
        <dbReference type="EMBL" id="CAG6639349.1"/>
    </source>
</evidence>